<dbReference type="GO" id="GO:0016787">
    <property type="term" value="F:hydrolase activity"/>
    <property type="evidence" value="ECO:0007669"/>
    <property type="project" value="UniProtKB-KW"/>
</dbReference>
<protein>
    <submittedName>
        <fullName evidence="12">Type VII secretion protein EccB</fullName>
    </submittedName>
</protein>
<evidence type="ECO:0000256" key="6">
    <source>
        <dbReference type="ARBA" id="ARBA00022801"/>
    </source>
</evidence>
<evidence type="ECO:0000256" key="8">
    <source>
        <dbReference type="ARBA" id="ARBA00022989"/>
    </source>
</evidence>
<dbReference type="NCBIfam" id="TIGR03919">
    <property type="entry name" value="T7SS_EccB"/>
    <property type="match status" value="1"/>
</dbReference>
<dbReference type="Pfam" id="PF05108">
    <property type="entry name" value="T7SS_ESX1_EccB"/>
    <property type="match status" value="1"/>
</dbReference>
<accession>A0AAJ3NUP6</accession>
<dbReference type="InterPro" id="IPR042485">
    <property type="entry name" value="T7SS_EccB_R3"/>
</dbReference>
<reference evidence="12 13" key="1">
    <citation type="submission" date="2016-01" db="EMBL/GenBank/DDBJ databases">
        <title>The new phylogeny of the genus Mycobacterium.</title>
        <authorList>
            <person name="Tarcisio F."/>
            <person name="Conor M."/>
            <person name="Antonella G."/>
            <person name="Elisabetta G."/>
            <person name="Giulia F.S."/>
            <person name="Sara T."/>
            <person name="Anna F."/>
            <person name="Clotilde B."/>
            <person name="Roberto B."/>
            <person name="Veronica D.S."/>
            <person name="Fabio R."/>
            <person name="Monica P."/>
            <person name="Olivier J."/>
            <person name="Enrico T."/>
            <person name="Nicola S."/>
        </authorList>
    </citation>
    <scope>NUCLEOTIDE SEQUENCE [LARGE SCALE GENOMIC DNA]</scope>
    <source>
        <strain evidence="12 13">DSM 44616</strain>
    </source>
</reference>
<sequence>MASFRLTTKVQVSGWRFLLRRLEHAIVRRDTRMFDDPMQFYSRSVALGIVVSVLISVGAVAMAYFKPQGKLGSGNLFVDRSTDQLYLMVSGQLHPVYNLTSARLVLGNPADPTGVKPAELNRLPRGQSIGIPGAPYATPVSADSSSVWTLCDTVSNADSVNPTVQTAILARPLQIETPAIDPILPNEALLASFQGKDWIVDAHGRHATDLSDRPMTFAVGIRGTAKPSPLSTAMFNALPDAGSWQLPPIPSAGSPNTLGLPEQLVIGSILQIHGDSGPRYFVVLPDGVAPVNANTAAALRAIQSYGLVAPPALVSSEVVRIPEVVYNSPLPDQPVKIVSRPQDPALCWTWERKTGEQSPKTTVLTGRHLPLPPSAMSQGIKQIQGAATVYVDGGKYVQLQSPDPRYGESLYYVDPQGVRYGLPDQQTATSLGLSSPKPAPWEIVRLLVDGPVLSKDAALLEHDTLPADPSPRKVPAAAPGAP</sequence>
<comment type="caution">
    <text evidence="12">The sequence shown here is derived from an EMBL/GenBank/DDBJ whole genome shotgun (WGS) entry which is preliminary data.</text>
</comment>
<dbReference type="GO" id="GO:0005524">
    <property type="term" value="F:ATP binding"/>
    <property type="evidence" value="ECO:0007669"/>
    <property type="project" value="UniProtKB-KW"/>
</dbReference>
<keyword evidence="7" id="KW-0067">ATP-binding</keyword>
<organism evidence="12 13">
    <name type="scientific">Mycobacterium saskatchewanense</name>
    <dbReference type="NCBI Taxonomy" id="220927"/>
    <lineage>
        <taxon>Bacteria</taxon>
        <taxon>Bacillati</taxon>
        <taxon>Actinomycetota</taxon>
        <taxon>Actinomycetes</taxon>
        <taxon>Mycobacteriales</taxon>
        <taxon>Mycobacteriaceae</taxon>
        <taxon>Mycobacterium</taxon>
        <taxon>Mycobacterium simiae complex</taxon>
    </lineage>
</organism>
<dbReference type="EMBL" id="LQPR01000010">
    <property type="protein sequence ID" value="ORW74212.1"/>
    <property type="molecule type" value="Genomic_DNA"/>
</dbReference>
<dbReference type="PANTHER" id="PTHR40765:SF2">
    <property type="entry name" value="ESX-2 SECRETION SYSTEM ATPASE ECCB2"/>
    <property type="match status" value="1"/>
</dbReference>
<dbReference type="RefSeq" id="WP_085254134.1">
    <property type="nucleotide sequence ID" value="NZ_AP022573.1"/>
</dbReference>
<proteinExistence type="inferred from homology"/>
<evidence type="ECO:0000256" key="10">
    <source>
        <dbReference type="SAM" id="MobiDB-lite"/>
    </source>
</evidence>
<keyword evidence="13" id="KW-1185">Reference proteome</keyword>
<dbReference type="Gene3D" id="3.30.2390.20">
    <property type="entry name" value="Type VII secretion system EccB, repeat 1 domain"/>
    <property type="match status" value="1"/>
</dbReference>
<comment type="similarity">
    <text evidence="2">Belongs to the EccB family.</text>
</comment>
<feature type="region of interest" description="Disordered" evidence="10">
    <location>
        <begin position="463"/>
        <end position="482"/>
    </location>
</feature>
<evidence type="ECO:0000256" key="7">
    <source>
        <dbReference type="ARBA" id="ARBA00022840"/>
    </source>
</evidence>
<evidence type="ECO:0000256" key="1">
    <source>
        <dbReference type="ARBA" id="ARBA00004162"/>
    </source>
</evidence>
<dbReference type="Proteomes" id="UP000193387">
    <property type="component" value="Unassembled WGS sequence"/>
</dbReference>
<dbReference type="Gene3D" id="2.40.50.910">
    <property type="entry name" value="Type VII secretion system EccB, repeat 3 domain"/>
    <property type="match status" value="1"/>
</dbReference>
<evidence type="ECO:0000256" key="4">
    <source>
        <dbReference type="ARBA" id="ARBA00022692"/>
    </source>
</evidence>
<feature type="transmembrane region" description="Helical" evidence="11">
    <location>
        <begin position="45"/>
        <end position="65"/>
    </location>
</feature>
<name>A0AAJ3NUP6_9MYCO</name>
<dbReference type="InterPro" id="IPR044857">
    <property type="entry name" value="T7SS_EccB_R1"/>
</dbReference>
<keyword evidence="5" id="KW-0547">Nucleotide-binding</keyword>
<keyword evidence="9 11" id="KW-0472">Membrane</keyword>
<keyword evidence="4 11" id="KW-0812">Transmembrane</keyword>
<keyword evidence="8 11" id="KW-1133">Transmembrane helix</keyword>
<evidence type="ECO:0000256" key="11">
    <source>
        <dbReference type="SAM" id="Phobius"/>
    </source>
</evidence>
<dbReference type="PANTHER" id="PTHR40765">
    <property type="entry name" value="ESX-2 SECRETION SYSTEM ATPASE ECCB2"/>
    <property type="match status" value="1"/>
</dbReference>
<dbReference type="InterPro" id="IPR007795">
    <property type="entry name" value="T7SS_EccB"/>
</dbReference>
<gene>
    <name evidence="12" type="ORF">AWC23_05360</name>
</gene>
<dbReference type="GO" id="GO:0005886">
    <property type="term" value="C:plasma membrane"/>
    <property type="evidence" value="ECO:0007669"/>
    <property type="project" value="UniProtKB-SubCell"/>
</dbReference>
<evidence type="ECO:0000256" key="5">
    <source>
        <dbReference type="ARBA" id="ARBA00022741"/>
    </source>
</evidence>
<evidence type="ECO:0000313" key="13">
    <source>
        <dbReference type="Proteomes" id="UP000193387"/>
    </source>
</evidence>
<evidence type="ECO:0000313" key="12">
    <source>
        <dbReference type="EMBL" id="ORW74212.1"/>
    </source>
</evidence>
<dbReference type="GO" id="GO:0005576">
    <property type="term" value="C:extracellular region"/>
    <property type="evidence" value="ECO:0007669"/>
    <property type="project" value="TreeGrafter"/>
</dbReference>
<keyword evidence="6" id="KW-0378">Hydrolase</keyword>
<evidence type="ECO:0000256" key="3">
    <source>
        <dbReference type="ARBA" id="ARBA00022475"/>
    </source>
</evidence>
<evidence type="ECO:0000256" key="9">
    <source>
        <dbReference type="ARBA" id="ARBA00023136"/>
    </source>
</evidence>
<evidence type="ECO:0000256" key="2">
    <source>
        <dbReference type="ARBA" id="ARBA00008149"/>
    </source>
</evidence>
<dbReference type="AlphaFoldDB" id="A0AAJ3NUP6"/>
<keyword evidence="3" id="KW-1003">Cell membrane</keyword>
<comment type="subcellular location">
    <subcellularLocation>
        <location evidence="1">Cell membrane</location>
        <topology evidence="1">Single-pass membrane protein</topology>
    </subcellularLocation>
</comment>